<comment type="caution">
    <text evidence="6">The sequence shown here is derived from an EMBL/GenBank/DDBJ whole genome shotgun (WGS) entry which is preliminary data.</text>
</comment>
<organism evidence="6 7">
    <name type="scientific">Marinobacter nauticus</name>
    <name type="common">Marinobacter hydrocarbonoclasticus</name>
    <name type="synonym">Marinobacter aquaeolei</name>
    <dbReference type="NCBI Taxonomy" id="2743"/>
    <lineage>
        <taxon>Bacteria</taxon>
        <taxon>Pseudomonadati</taxon>
        <taxon>Pseudomonadota</taxon>
        <taxon>Gammaproteobacteria</taxon>
        <taxon>Pseudomonadales</taxon>
        <taxon>Marinobacteraceae</taxon>
        <taxon>Marinobacter</taxon>
    </lineage>
</organism>
<accession>A0A368V3K7</accession>
<dbReference type="CDD" id="cd06170">
    <property type="entry name" value="LuxR_C_like"/>
    <property type="match status" value="1"/>
</dbReference>
<dbReference type="Gene3D" id="3.40.50.300">
    <property type="entry name" value="P-loop containing nucleotide triphosphate hydrolases"/>
    <property type="match status" value="1"/>
</dbReference>
<keyword evidence="3" id="KW-0804">Transcription</keyword>
<evidence type="ECO:0000256" key="1">
    <source>
        <dbReference type="ARBA" id="ARBA00023015"/>
    </source>
</evidence>
<gene>
    <name evidence="6" type="ORF">DET51_104305</name>
    <name evidence="5" type="ORF">DET64_104305</name>
</gene>
<evidence type="ECO:0000313" key="5">
    <source>
        <dbReference type="EMBL" id="RBP75155.1"/>
    </source>
</evidence>
<dbReference type="SUPFAM" id="SSF52540">
    <property type="entry name" value="P-loop containing nucleoside triphosphate hydrolases"/>
    <property type="match status" value="1"/>
</dbReference>
<dbReference type="InterPro" id="IPR041664">
    <property type="entry name" value="AAA_16"/>
</dbReference>
<keyword evidence="2" id="KW-0238">DNA-binding</keyword>
<dbReference type="InterPro" id="IPR027417">
    <property type="entry name" value="P-loop_NTPase"/>
</dbReference>
<dbReference type="EMBL" id="QPJB01000004">
    <property type="protein sequence ID" value="RCW35686.1"/>
    <property type="molecule type" value="Genomic_DNA"/>
</dbReference>
<dbReference type="EMBL" id="QNSA01000004">
    <property type="protein sequence ID" value="RBP75155.1"/>
    <property type="molecule type" value="Genomic_DNA"/>
</dbReference>
<evidence type="ECO:0000256" key="3">
    <source>
        <dbReference type="ARBA" id="ARBA00023163"/>
    </source>
</evidence>
<dbReference type="Pfam" id="PF25873">
    <property type="entry name" value="WHD_MalT"/>
    <property type="match status" value="1"/>
</dbReference>
<feature type="domain" description="HTH luxR-type" evidence="4">
    <location>
        <begin position="847"/>
        <end position="912"/>
    </location>
</feature>
<dbReference type="GeneID" id="31819694"/>
<dbReference type="PANTHER" id="PTHR44688">
    <property type="entry name" value="DNA-BINDING TRANSCRIPTIONAL ACTIVATOR DEVR_DOSR"/>
    <property type="match status" value="1"/>
</dbReference>
<dbReference type="GO" id="GO:0003677">
    <property type="term" value="F:DNA binding"/>
    <property type="evidence" value="ECO:0007669"/>
    <property type="project" value="UniProtKB-KW"/>
</dbReference>
<dbReference type="Pfam" id="PF13191">
    <property type="entry name" value="AAA_16"/>
    <property type="match status" value="1"/>
</dbReference>
<name>A0A368V3K7_MARNT</name>
<dbReference type="GO" id="GO:0006355">
    <property type="term" value="P:regulation of DNA-templated transcription"/>
    <property type="evidence" value="ECO:0007669"/>
    <property type="project" value="InterPro"/>
</dbReference>
<dbReference type="InterPro" id="IPR016032">
    <property type="entry name" value="Sig_transdc_resp-reg_C-effctor"/>
</dbReference>
<evidence type="ECO:0000313" key="7">
    <source>
        <dbReference type="Proteomes" id="UP000252795"/>
    </source>
</evidence>
<dbReference type="InterPro" id="IPR036388">
    <property type="entry name" value="WH-like_DNA-bd_sf"/>
</dbReference>
<reference evidence="6 7" key="1">
    <citation type="submission" date="2018-07" db="EMBL/GenBank/DDBJ databases">
        <title>Freshwater and sediment microbial communities from various areas in North America, analyzing microbe dynamics in response to fracking.</title>
        <authorList>
            <person name="Lamendella R."/>
        </authorList>
    </citation>
    <scope>NUCLEOTIDE SEQUENCE [LARGE SCALE GENOMIC DNA]</scope>
    <source>
        <strain evidence="6 7">114E</strain>
        <strain evidence="5 8">114E_o</strain>
    </source>
</reference>
<dbReference type="Proteomes" id="UP000253065">
    <property type="component" value="Unassembled WGS sequence"/>
</dbReference>
<dbReference type="PANTHER" id="PTHR44688:SF25">
    <property type="entry name" value="HTH LUXR-TYPE DOMAIN-CONTAINING PROTEIN"/>
    <property type="match status" value="1"/>
</dbReference>
<dbReference type="InterPro" id="IPR059106">
    <property type="entry name" value="WHD_MalT"/>
</dbReference>
<dbReference type="Proteomes" id="UP000252795">
    <property type="component" value="Unassembled WGS sequence"/>
</dbReference>
<dbReference type="SUPFAM" id="SSF46894">
    <property type="entry name" value="C-terminal effector domain of the bipartite response regulators"/>
    <property type="match status" value="1"/>
</dbReference>
<dbReference type="InterPro" id="IPR000792">
    <property type="entry name" value="Tscrpt_reg_LuxR_C"/>
</dbReference>
<keyword evidence="8" id="KW-1185">Reference proteome</keyword>
<dbReference type="PROSITE" id="PS00622">
    <property type="entry name" value="HTH_LUXR_1"/>
    <property type="match status" value="1"/>
</dbReference>
<evidence type="ECO:0000313" key="8">
    <source>
        <dbReference type="Proteomes" id="UP000253065"/>
    </source>
</evidence>
<keyword evidence="1" id="KW-0805">Transcription regulation</keyword>
<evidence type="ECO:0000259" key="4">
    <source>
        <dbReference type="PROSITE" id="PS50043"/>
    </source>
</evidence>
<dbReference type="SMART" id="SM00421">
    <property type="entry name" value="HTH_LUXR"/>
    <property type="match status" value="1"/>
</dbReference>
<dbReference type="PRINTS" id="PR00038">
    <property type="entry name" value="HTHLUXR"/>
</dbReference>
<sequence length="915" mass="101284">MTRISEQASQFGVPGLVDNTGTDYAEAHLPTVVSSMVAETKLTRPGLPSGLLLEPSRLQALDCIEQVPFVLVSAPAGFGKTTLVSQWLEQEKPVHAWLTLDHRDNAPALFWNAVASALARVNPRFAIRESTLLAALEPGAAVDPVTMLINRLADYSRTWQAPSRLVLVLDDFHLLDQQVLLEQIRRFIDFAPGFLRIVCISRLDPPIRTAQLLARQQMVRLGPEVLRFDLALTRKFVQARRADLSEEQMLQLHQRTGGWPAALQLSALSENPLSHVPGPGQRALSDYLLEEVFAGLEPGLQQFLQDMSLLPLFSHEVADEARNGSDAADWIAVMRERNLLFQSYGEGHYWYRLHDLLIDWLQAQDREPEGESSIRIRAAEAFRQRGLIVEALELFLAEGCYDQAEALVPLLLQAEDLSGYRSLPSRFPDSVRMCSPALLLLQALFAFMDGQYGAVLEHLAAADRLLQSTDPSPDTEALQFVSMLLGWPSARFAGHRAEAEQSLTQIQARLASAPVGLQHWGLYTLGTEAFMEARLGPARTLLTDALAGALKSGDNPCALRCLVMLVPVLVQGGRIGDARRCYEQTRLKLVNGPVSKEQVCLLAYLEGLLALEHHDLAYAAKRLGEAGLIADQHLTPLDQLYLAFERFRLGMVLRDSELWQQELSRIEQLHQVMGQLRWHHNIPRPEVLEALARLTEGNAFPLILWAQSDPEPVVGNRFCTLNETLLKLIGQLLAASPVARELAALRTEAEEAGLLQLVCRLDLVSLMVQAFGDQDPEGAVKKLDALLALWVPRGLVRPFVDADPRLDSLLDACITRGWSEVEASRILALRQARMEPEAETCARTPEVAGPDEPLSDREQGVLDLLAEGLSNKAISKQLGISVATVKSHLSNIYGKLQAENRMQAVARARELGLMS</sequence>
<evidence type="ECO:0000256" key="2">
    <source>
        <dbReference type="ARBA" id="ARBA00023125"/>
    </source>
</evidence>
<dbReference type="AlphaFoldDB" id="A0A368V3K7"/>
<protein>
    <submittedName>
        <fullName evidence="6">LuxR family maltose regulon positive regulatory protein</fullName>
    </submittedName>
</protein>
<dbReference type="RefSeq" id="WP_014420140.1">
    <property type="nucleotide sequence ID" value="NZ_CALIOX010000009.1"/>
</dbReference>
<proteinExistence type="predicted"/>
<dbReference type="Gene3D" id="1.10.10.10">
    <property type="entry name" value="Winged helix-like DNA-binding domain superfamily/Winged helix DNA-binding domain"/>
    <property type="match status" value="1"/>
</dbReference>
<evidence type="ECO:0000313" key="6">
    <source>
        <dbReference type="EMBL" id="RCW35686.1"/>
    </source>
</evidence>
<dbReference type="Pfam" id="PF00196">
    <property type="entry name" value="GerE"/>
    <property type="match status" value="1"/>
</dbReference>
<dbReference type="PROSITE" id="PS50043">
    <property type="entry name" value="HTH_LUXR_2"/>
    <property type="match status" value="1"/>
</dbReference>